<evidence type="ECO:0000256" key="2">
    <source>
        <dbReference type="SAM" id="SignalP"/>
    </source>
</evidence>
<dbReference type="Proteomes" id="UP000034894">
    <property type="component" value="Unassembled WGS sequence"/>
</dbReference>
<feature type="transmembrane region" description="Helical" evidence="1">
    <location>
        <begin position="397"/>
        <end position="414"/>
    </location>
</feature>
<feature type="transmembrane region" description="Helical" evidence="1">
    <location>
        <begin position="434"/>
        <end position="455"/>
    </location>
</feature>
<dbReference type="STRING" id="1618443.UV73_C0015G0018"/>
<evidence type="ECO:0000256" key="1">
    <source>
        <dbReference type="SAM" id="Phobius"/>
    </source>
</evidence>
<keyword evidence="1" id="KW-0812">Transmembrane</keyword>
<evidence type="ECO:0000313" key="3">
    <source>
        <dbReference type="EMBL" id="KKS95643.1"/>
    </source>
</evidence>
<dbReference type="Pfam" id="PF18895">
    <property type="entry name" value="T4SS_pilin"/>
    <property type="match status" value="1"/>
</dbReference>
<comment type="caution">
    <text evidence="3">The sequence shown here is derived from an EMBL/GenBank/DDBJ whole genome shotgun (WGS) entry which is preliminary data.</text>
</comment>
<feature type="chain" id="PRO_5002537388" evidence="2">
    <location>
        <begin position="25"/>
        <end position="462"/>
    </location>
</feature>
<organism evidence="3 4">
    <name type="scientific">Candidatus Gottesmanbacteria bacterium GW2011_GWA2_43_14</name>
    <dbReference type="NCBI Taxonomy" id="1618443"/>
    <lineage>
        <taxon>Bacteria</taxon>
        <taxon>Candidatus Gottesmaniibacteriota</taxon>
    </lineage>
</organism>
<dbReference type="InterPro" id="IPR043993">
    <property type="entry name" value="T4SS_pilin"/>
</dbReference>
<gene>
    <name evidence="3" type="ORF">UV73_C0015G0018</name>
</gene>
<reference evidence="3 4" key="1">
    <citation type="journal article" date="2015" name="Nature">
        <title>rRNA introns, odd ribosomes, and small enigmatic genomes across a large radiation of phyla.</title>
        <authorList>
            <person name="Brown C.T."/>
            <person name="Hug L.A."/>
            <person name="Thomas B.C."/>
            <person name="Sharon I."/>
            <person name="Castelle C.J."/>
            <person name="Singh A."/>
            <person name="Wilkins M.J."/>
            <person name="Williams K.H."/>
            <person name="Banfield J.F."/>
        </authorList>
    </citation>
    <scope>NUCLEOTIDE SEQUENCE [LARGE SCALE GENOMIC DNA]</scope>
</reference>
<evidence type="ECO:0000313" key="4">
    <source>
        <dbReference type="Proteomes" id="UP000034894"/>
    </source>
</evidence>
<feature type="signal peptide" evidence="2">
    <location>
        <begin position="1"/>
        <end position="24"/>
    </location>
</feature>
<protein>
    <submittedName>
        <fullName evidence="3">Uncharacterized protein</fullName>
    </submittedName>
</protein>
<keyword evidence="1" id="KW-1133">Transmembrane helix</keyword>
<sequence length="462" mass="50675">MIKKLFIFLVSLILLSLFPKTVRAQPFDCGFKIDCVDPVNCKPDTNSKSIFSGTNKVKFSFDLKTIPAAFWDSYLDYDPANGIPDILEKNLNSFPDSSASCYNRIQWPKDKEDVVTDERPMGLLDCGFQLLKKGGSIGEHKFYLRSRDTSHNWFDICVGSYNIVEITIPVTIEVTSLNGKEDVNSEWKVIVTFPDKTKAIPIFRTNLDNQNLNTHPAPSSIKDQGTLSVGSDNSDIEFTLKPLVEGAHTIDLIKFGTSEIIASKTFEVVKTGTITCKEPNKCMPQMNTCTEALEGFCGTGTGYKCCIVADAPICKDCGSGKIPCEAAACMDCSICKIADPPEPLPSLAPICEQVDTQFRTSCKNCFDKGQIWTAVGCISTDLGTFISDFLYGTGLRFAGAIAFLYFLYGAFLYLTSGGNPERVAMGKEVIVSSLSGLLLLIFSLFLLKLIAVDILEIPGFTK</sequence>
<dbReference type="EMBL" id="LCFP01000015">
    <property type="protein sequence ID" value="KKS95643.1"/>
    <property type="molecule type" value="Genomic_DNA"/>
</dbReference>
<name>A0A0G1G9M8_9BACT</name>
<keyword evidence="2" id="KW-0732">Signal</keyword>
<dbReference type="AlphaFoldDB" id="A0A0G1G9M8"/>
<accession>A0A0G1G9M8</accession>
<proteinExistence type="predicted"/>
<keyword evidence="1" id="KW-0472">Membrane</keyword>